<dbReference type="Pfam" id="PF05721">
    <property type="entry name" value="PhyH"/>
    <property type="match status" value="1"/>
</dbReference>
<dbReference type="PANTHER" id="PTHR20883:SF51">
    <property type="entry name" value="PHYTANOYL-COA HYDROXYLASE"/>
    <property type="match status" value="1"/>
</dbReference>
<gene>
    <name evidence="2" type="ORF">CVLEPA_LOCUS4450</name>
</gene>
<evidence type="ECO:0000313" key="2">
    <source>
        <dbReference type="EMBL" id="CAK8674785.1"/>
    </source>
</evidence>
<organism evidence="2 3">
    <name type="scientific">Clavelina lepadiformis</name>
    <name type="common">Light-bulb sea squirt</name>
    <name type="synonym">Ascidia lepadiformis</name>
    <dbReference type="NCBI Taxonomy" id="159417"/>
    <lineage>
        <taxon>Eukaryota</taxon>
        <taxon>Metazoa</taxon>
        <taxon>Chordata</taxon>
        <taxon>Tunicata</taxon>
        <taxon>Ascidiacea</taxon>
        <taxon>Aplousobranchia</taxon>
        <taxon>Clavelinidae</taxon>
        <taxon>Clavelina</taxon>
    </lineage>
</organism>
<proteinExistence type="predicted"/>
<dbReference type="Gene3D" id="2.60.120.620">
    <property type="entry name" value="q2cbj1_9rhob like domain"/>
    <property type="match status" value="1"/>
</dbReference>
<dbReference type="SUPFAM" id="SSF51197">
    <property type="entry name" value="Clavaminate synthase-like"/>
    <property type="match status" value="1"/>
</dbReference>
<sequence length="307" mass="35394">MLLMFYVGKIKEYKYTPGERFEVTPEMKNEFDRDGFILVRGLFTKEEIDKLYKGLQLGNIIKHAFNLPDGEKMNSKMVVWNHPGNDYTGRLGRCRRLVDTTEKLLGGEVYHYHTKVNMKEPHTGGAFQWHQDYGYWYKNALLFPDLLSVMVAIHRSDKGNGCLKVLRGSHKLGRIDHIRMGGQNGAEPERLAEAKKILEEIYVELDPGDGIFFHCNVLHSSAQNHSDRKRWVIIPCYNKMDNDPYADHHHARATKLHKVEDEDLIKCNEFDDLTGKWFMDPSIDKTIIASKVNENVDSSEEAPVNNA</sequence>
<dbReference type="Proteomes" id="UP001642483">
    <property type="component" value="Unassembled WGS sequence"/>
</dbReference>
<accession>A0ABP0F506</accession>
<evidence type="ECO:0000256" key="1">
    <source>
        <dbReference type="ARBA" id="ARBA00001962"/>
    </source>
</evidence>
<keyword evidence="3" id="KW-1185">Reference proteome</keyword>
<reference evidence="2 3" key="1">
    <citation type="submission" date="2024-02" db="EMBL/GenBank/DDBJ databases">
        <authorList>
            <person name="Daric V."/>
            <person name="Darras S."/>
        </authorList>
    </citation>
    <scope>NUCLEOTIDE SEQUENCE [LARGE SCALE GENOMIC DNA]</scope>
</reference>
<evidence type="ECO:0000313" key="3">
    <source>
        <dbReference type="Proteomes" id="UP001642483"/>
    </source>
</evidence>
<name>A0ABP0F506_CLALP</name>
<dbReference type="PANTHER" id="PTHR20883">
    <property type="entry name" value="PHYTANOYL-COA DIOXYGENASE DOMAIN CONTAINING 1"/>
    <property type="match status" value="1"/>
</dbReference>
<comment type="caution">
    <text evidence="2">The sequence shown here is derived from an EMBL/GenBank/DDBJ whole genome shotgun (WGS) entry which is preliminary data.</text>
</comment>
<dbReference type="EMBL" id="CAWYQH010000013">
    <property type="protein sequence ID" value="CAK8674785.1"/>
    <property type="molecule type" value="Genomic_DNA"/>
</dbReference>
<dbReference type="InterPro" id="IPR008775">
    <property type="entry name" value="Phytyl_CoA_dOase-like"/>
</dbReference>
<evidence type="ECO:0008006" key="4">
    <source>
        <dbReference type="Google" id="ProtNLM"/>
    </source>
</evidence>
<protein>
    <recommendedName>
        <fullName evidence="4">Phytanoyl-CoA dioxygenase family protein</fullName>
    </recommendedName>
</protein>
<comment type="cofactor">
    <cofactor evidence="1">
        <name>Fe cation</name>
        <dbReference type="ChEBI" id="CHEBI:24875"/>
    </cofactor>
</comment>